<protein>
    <submittedName>
        <fullName evidence="2">Catalase-peroxidase 2</fullName>
    </submittedName>
</protein>
<dbReference type="Proteomes" id="UP001228049">
    <property type="component" value="Unassembled WGS sequence"/>
</dbReference>
<evidence type="ECO:0000313" key="3">
    <source>
        <dbReference type="Proteomes" id="UP001228049"/>
    </source>
</evidence>
<comment type="caution">
    <text evidence="2">The sequence shown here is derived from an EMBL/GenBank/DDBJ whole genome shotgun (WGS) entry which is preliminary data.</text>
</comment>
<proteinExistence type="predicted"/>
<evidence type="ECO:0000256" key="1">
    <source>
        <dbReference type="SAM" id="MobiDB-lite"/>
    </source>
</evidence>
<evidence type="ECO:0000313" key="2">
    <source>
        <dbReference type="EMBL" id="KAK1887335.1"/>
    </source>
</evidence>
<name>A0AAD9BNT7_DISEL</name>
<feature type="compositionally biased region" description="Basic and acidic residues" evidence="1">
    <location>
        <begin position="29"/>
        <end position="42"/>
    </location>
</feature>
<sequence>MDIDMSGMRYVTGLGSRLSGPATAVSRNSRREMEKLSLKKPTEQTQHNSLYTSKQAPTKLSMPLCVTEE</sequence>
<accession>A0AAD9BNT7</accession>
<keyword evidence="3" id="KW-1185">Reference proteome</keyword>
<reference evidence="2" key="1">
    <citation type="submission" date="2023-04" db="EMBL/GenBank/DDBJ databases">
        <title>Chromosome-level genome of Chaenocephalus aceratus.</title>
        <authorList>
            <person name="Park H."/>
        </authorList>
    </citation>
    <scope>NUCLEOTIDE SEQUENCE</scope>
    <source>
        <strain evidence="2">DE</strain>
        <tissue evidence="2">Muscle</tissue>
    </source>
</reference>
<feature type="region of interest" description="Disordered" evidence="1">
    <location>
        <begin position="11"/>
        <end position="69"/>
    </location>
</feature>
<dbReference type="EMBL" id="JASDAP010000018">
    <property type="protein sequence ID" value="KAK1887335.1"/>
    <property type="molecule type" value="Genomic_DNA"/>
</dbReference>
<dbReference type="AlphaFoldDB" id="A0AAD9BNT7"/>
<feature type="compositionally biased region" description="Polar residues" evidence="1">
    <location>
        <begin position="43"/>
        <end position="58"/>
    </location>
</feature>
<organism evidence="2 3">
    <name type="scientific">Dissostichus eleginoides</name>
    <name type="common">Patagonian toothfish</name>
    <name type="synonym">Dissostichus amissus</name>
    <dbReference type="NCBI Taxonomy" id="100907"/>
    <lineage>
        <taxon>Eukaryota</taxon>
        <taxon>Metazoa</taxon>
        <taxon>Chordata</taxon>
        <taxon>Craniata</taxon>
        <taxon>Vertebrata</taxon>
        <taxon>Euteleostomi</taxon>
        <taxon>Actinopterygii</taxon>
        <taxon>Neopterygii</taxon>
        <taxon>Teleostei</taxon>
        <taxon>Neoteleostei</taxon>
        <taxon>Acanthomorphata</taxon>
        <taxon>Eupercaria</taxon>
        <taxon>Perciformes</taxon>
        <taxon>Notothenioidei</taxon>
        <taxon>Nototheniidae</taxon>
        <taxon>Dissostichus</taxon>
    </lineage>
</organism>
<gene>
    <name evidence="2" type="ORF">KUDE01_028124</name>
</gene>